<comment type="similarity">
    <text evidence="1 5">Belongs to the thiolase-like superfamily. Thiolase family.</text>
</comment>
<dbReference type="GO" id="GO:0003988">
    <property type="term" value="F:acetyl-CoA C-acyltransferase activity"/>
    <property type="evidence" value="ECO:0007669"/>
    <property type="project" value="UniProtKB-ARBA"/>
</dbReference>
<proteinExistence type="inferred from homology"/>
<feature type="domain" description="Thiolase N-terminal" evidence="6">
    <location>
        <begin position="3"/>
        <end position="258"/>
    </location>
</feature>
<dbReference type="PROSITE" id="PS00099">
    <property type="entry name" value="THIOLASE_3"/>
    <property type="match status" value="1"/>
</dbReference>
<sequence length="388" mass="40673">MEVVIVAARRTPMGSFMGALSPLAAPVLGARVVQALLAQCGLAGDEVEELYAGNVLSAGLGQAPARQMALLGGLAERVPCTTINKVCGSGMKSVMVAADQIRLGQSKVVLAGGMESMSRAPYLIDKARSGLRMGHQTLLDHLFLDGLQDAYEGHLMGHYAQKVADEQGIGRAEMDEYAIASLSRARRAIEEGAFVSEWVSVVDNKGMSLLEVDEQPGKARPEKIPHLKPAFGEGGSITAANASSISDGAAGLLLMSRDEAQRRGLPILAKICGYSTHAAAPAGFTTAPVGAMVRLLEQLGWHSREVDLFEINEAFAMVPMLAMKAMDLSHDRVNIHGGACALGHPLGASGARILVTLIHAMHRLGARRGMASLCIGGGEATALALELP</sequence>
<feature type="domain" description="Thiolase C-terminal" evidence="7">
    <location>
        <begin position="266"/>
        <end position="386"/>
    </location>
</feature>
<dbReference type="Gene3D" id="3.40.47.10">
    <property type="match status" value="2"/>
</dbReference>
<reference evidence="8 9" key="2">
    <citation type="journal article" date="2016" name="Genome Announc.">
        <title>Complete Genome Sequence of the Highly Virulent Aeromonas schubertii Strain WL1483, Isolated from Diseased Snakehead Fish (Channa argus) in China.</title>
        <authorList>
            <person name="Liu L."/>
            <person name="Li N."/>
            <person name="Zhang D."/>
            <person name="Fu X."/>
            <person name="Shi C."/>
            <person name="Lin Q."/>
            <person name="Hao G."/>
        </authorList>
    </citation>
    <scope>NUCLEOTIDE SEQUENCE [LARGE SCALE GENOMIC DNA]</scope>
    <source>
        <strain evidence="8 9">WL1483</strain>
    </source>
</reference>
<evidence type="ECO:0000256" key="5">
    <source>
        <dbReference type="RuleBase" id="RU003557"/>
    </source>
</evidence>
<dbReference type="Proteomes" id="UP000058114">
    <property type="component" value="Chromosome"/>
</dbReference>
<dbReference type="PANTHER" id="PTHR18919">
    <property type="entry name" value="ACETYL-COA C-ACYLTRANSFERASE"/>
    <property type="match status" value="1"/>
</dbReference>
<accession>A0A0S2SJG7</accession>
<dbReference type="RefSeq" id="WP_060586281.1">
    <property type="nucleotide sequence ID" value="NZ_CP013067.1"/>
</dbReference>
<organism evidence="8 9">
    <name type="scientific">Aeromonas schubertii</name>
    <dbReference type="NCBI Taxonomy" id="652"/>
    <lineage>
        <taxon>Bacteria</taxon>
        <taxon>Pseudomonadati</taxon>
        <taxon>Pseudomonadota</taxon>
        <taxon>Gammaproteobacteria</taxon>
        <taxon>Aeromonadales</taxon>
        <taxon>Aeromonadaceae</taxon>
        <taxon>Aeromonas</taxon>
    </lineage>
</organism>
<dbReference type="EMBL" id="CP013067">
    <property type="protein sequence ID" value="ALP41860.1"/>
    <property type="molecule type" value="Genomic_DNA"/>
</dbReference>
<evidence type="ECO:0000259" key="6">
    <source>
        <dbReference type="Pfam" id="PF00108"/>
    </source>
</evidence>
<dbReference type="InterPro" id="IPR020616">
    <property type="entry name" value="Thiolase_N"/>
</dbReference>
<dbReference type="SUPFAM" id="SSF53901">
    <property type="entry name" value="Thiolase-like"/>
    <property type="match status" value="2"/>
</dbReference>
<feature type="active site" description="Acyl-thioester intermediate" evidence="4">
    <location>
        <position position="87"/>
    </location>
</feature>
<dbReference type="PIRSF" id="PIRSF000429">
    <property type="entry name" value="Ac-CoA_Ac_transf"/>
    <property type="match status" value="1"/>
</dbReference>
<dbReference type="Pfam" id="PF00108">
    <property type="entry name" value="Thiolase_N"/>
    <property type="match status" value="1"/>
</dbReference>
<dbReference type="InterPro" id="IPR016039">
    <property type="entry name" value="Thiolase-like"/>
</dbReference>
<evidence type="ECO:0000256" key="2">
    <source>
        <dbReference type="ARBA" id="ARBA00022679"/>
    </source>
</evidence>
<dbReference type="AlphaFoldDB" id="A0A0S2SJG7"/>
<gene>
    <name evidence="8" type="ORF">WL1483_4713</name>
</gene>
<evidence type="ECO:0000313" key="8">
    <source>
        <dbReference type="EMBL" id="ALP41860.1"/>
    </source>
</evidence>
<dbReference type="PANTHER" id="PTHR18919:SF164">
    <property type="entry name" value="ACETYL-COA ACETYLTRANSFERASE"/>
    <property type="match status" value="1"/>
</dbReference>
<dbReference type="KEGG" id="asr:WL1483_4713"/>
<dbReference type="Pfam" id="PF02803">
    <property type="entry name" value="Thiolase_C"/>
    <property type="match status" value="1"/>
</dbReference>
<evidence type="ECO:0000256" key="4">
    <source>
        <dbReference type="PIRSR" id="PIRSR000429-1"/>
    </source>
</evidence>
<evidence type="ECO:0000313" key="9">
    <source>
        <dbReference type="Proteomes" id="UP000058114"/>
    </source>
</evidence>
<dbReference type="InterPro" id="IPR002155">
    <property type="entry name" value="Thiolase"/>
</dbReference>
<keyword evidence="2 5" id="KW-0808">Transferase</keyword>
<dbReference type="InterPro" id="IPR020610">
    <property type="entry name" value="Thiolase_AS"/>
</dbReference>
<feature type="active site" description="Proton acceptor" evidence="4">
    <location>
        <position position="344"/>
    </location>
</feature>
<name>A0A0S2SJG7_9GAMM</name>
<feature type="active site" description="Proton acceptor" evidence="4">
    <location>
        <position position="374"/>
    </location>
</feature>
<keyword evidence="3 5" id="KW-0012">Acyltransferase</keyword>
<dbReference type="NCBIfam" id="TIGR01930">
    <property type="entry name" value="AcCoA-C-Actrans"/>
    <property type="match status" value="1"/>
</dbReference>
<evidence type="ECO:0000256" key="1">
    <source>
        <dbReference type="ARBA" id="ARBA00010982"/>
    </source>
</evidence>
<reference evidence="9" key="1">
    <citation type="submission" date="2015-10" db="EMBL/GenBank/DDBJ databases">
        <title>Complete Genome Sequence of Aeromonas schubertii strain WL1483.</title>
        <authorList>
            <person name="Liu L."/>
        </authorList>
    </citation>
    <scope>NUCLEOTIDE SEQUENCE [LARGE SCALE GENOMIC DNA]</scope>
    <source>
        <strain evidence="9">WL1483</strain>
    </source>
</reference>
<evidence type="ECO:0000256" key="3">
    <source>
        <dbReference type="ARBA" id="ARBA00023315"/>
    </source>
</evidence>
<dbReference type="PATRIC" id="fig|652.5.peg.2342"/>
<dbReference type="InterPro" id="IPR020615">
    <property type="entry name" value="Thiolase_acyl_enz_int_AS"/>
</dbReference>
<protein>
    <submittedName>
        <fullName evidence="8">Acetyl-CoA acetyltransferase</fullName>
    </submittedName>
</protein>
<evidence type="ECO:0000259" key="7">
    <source>
        <dbReference type="Pfam" id="PF02803"/>
    </source>
</evidence>
<dbReference type="InterPro" id="IPR020617">
    <property type="entry name" value="Thiolase_C"/>
</dbReference>
<dbReference type="CDD" id="cd00751">
    <property type="entry name" value="thiolase"/>
    <property type="match status" value="1"/>
</dbReference>
<dbReference type="PROSITE" id="PS00098">
    <property type="entry name" value="THIOLASE_1"/>
    <property type="match status" value="1"/>
</dbReference>